<dbReference type="AlphaFoldDB" id="A0A0A9W6G0"/>
<dbReference type="EMBL" id="GBHO01040613">
    <property type="protein sequence ID" value="JAG02991.1"/>
    <property type="molecule type" value="Transcribed_RNA"/>
</dbReference>
<reference evidence="1" key="1">
    <citation type="journal article" date="2014" name="PLoS ONE">
        <title>Transcriptome-Based Identification of ABC Transporters in the Western Tarnished Plant Bug Lygus hesperus.</title>
        <authorList>
            <person name="Hull J.J."/>
            <person name="Chaney K."/>
            <person name="Geib S.M."/>
            <person name="Fabrick J.A."/>
            <person name="Brent C.S."/>
            <person name="Walsh D."/>
            <person name="Lavine L.C."/>
        </authorList>
    </citation>
    <scope>NUCLEOTIDE SEQUENCE</scope>
</reference>
<name>A0A0A9W6G0_LYGHE</name>
<organism evidence="1">
    <name type="scientific">Lygus hesperus</name>
    <name type="common">Western plant bug</name>
    <dbReference type="NCBI Taxonomy" id="30085"/>
    <lineage>
        <taxon>Eukaryota</taxon>
        <taxon>Metazoa</taxon>
        <taxon>Ecdysozoa</taxon>
        <taxon>Arthropoda</taxon>
        <taxon>Hexapoda</taxon>
        <taxon>Insecta</taxon>
        <taxon>Pterygota</taxon>
        <taxon>Neoptera</taxon>
        <taxon>Paraneoptera</taxon>
        <taxon>Hemiptera</taxon>
        <taxon>Heteroptera</taxon>
        <taxon>Panheteroptera</taxon>
        <taxon>Cimicomorpha</taxon>
        <taxon>Miridae</taxon>
        <taxon>Mirini</taxon>
        <taxon>Lygus</taxon>
    </lineage>
</organism>
<accession>A0A0A9W6G0</accession>
<sequence length="117" mass="13626">MRRSRSFQRSMMSLIRRSLKLLKLAKNVPLLSCYKQLNVNFKPANSQLKEAPYSIWKRRVILDLACNDCTFLVLGEQGGDAFGNVHNRRTLPTEAFFRRSSLICYVYQWIDVVCSSF</sequence>
<reference evidence="1" key="2">
    <citation type="submission" date="2014-07" db="EMBL/GenBank/DDBJ databases">
        <authorList>
            <person name="Hull J."/>
        </authorList>
    </citation>
    <scope>NUCLEOTIDE SEQUENCE</scope>
</reference>
<evidence type="ECO:0000313" key="1">
    <source>
        <dbReference type="EMBL" id="JAG02991.1"/>
    </source>
</evidence>
<gene>
    <name evidence="1" type="ORF">CM83_102963</name>
</gene>
<protein>
    <submittedName>
        <fullName evidence="1">Uncharacterized protein</fullName>
    </submittedName>
</protein>
<proteinExistence type="predicted"/>